<dbReference type="AlphaFoldDB" id="A0A6J6IEG8"/>
<organism evidence="1">
    <name type="scientific">freshwater metagenome</name>
    <dbReference type="NCBI Taxonomy" id="449393"/>
    <lineage>
        <taxon>unclassified sequences</taxon>
        <taxon>metagenomes</taxon>
        <taxon>ecological metagenomes</taxon>
    </lineage>
</organism>
<dbReference type="EMBL" id="CAEZVC010000048">
    <property type="protein sequence ID" value="CAB4622705.1"/>
    <property type="molecule type" value="Genomic_DNA"/>
</dbReference>
<sequence length="61" mass="6583">MERLVFALLVGSHAVVEAEHLLDAIVDGAERLEFNLFAVGGLDDFTSIVVVRDVDALVAFP</sequence>
<gene>
    <name evidence="1" type="ORF">UFOPK1906_00914</name>
</gene>
<reference evidence="1" key="1">
    <citation type="submission" date="2020-05" db="EMBL/GenBank/DDBJ databases">
        <authorList>
            <person name="Chiriac C."/>
            <person name="Salcher M."/>
            <person name="Ghai R."/>
            <person name="Kavagutti S V."/>
        </authorList>
    </citation>
    <scope>NUCLEOTIDE SEQUENCE</scope>
</reference>
<accession>A0A6J6IEG8</accession>
<proteinExistence type="predicted"/>
<protein>
    <submittedName>
        <fullName evidence="1">Unannotated protein</fullName>
    </submittedName>
</protein>
<name>A0A6J6IEG8_9ZZZZ</name>
<evidence type="ECO:0000313" key="1">
    <source>
        <dbReference type="EMBL" id="CAB4622705.1"/>
    </source>
</evidence>